<accession>A0AAV7HQL4</accession>
<name>A0AAV7HQL4_COTGL</name>
<evidence type="ECO:0000313" key="2">
    <source>
        <dbReference type="Proteomes" id="UP000826195"/>
    </source>
</evidence>
<organism evidence="1 2">
    <name type="scientific">Cotesia glomerata</name>
    <name type="common">Lepidopteran parasitic wasp</name>
    <name type="synonym">Apanteles glomeratus</name>
    <dbReference type="NCBI Taxonomy" id="32391"/>
    <lineage>
        <taxon>Eukaryota</taxon>
        <taxon>Metazoa</taxon>
        <taxon>Ecdysozoa</taxon>
        <taxon>Arthropoda</taxon>
        <taxon>Hexapoda</taxon>
        <taxon>Insecta</taxon>
        <taxon>Pterygota</taxon>
        <taxon>Neoptera</taxon>
        <taxon>Endopterygota</taxon>
        <taxon>Hymenoptera</taxon>
        <taxon>Apocrita</taxon>
        <taxon>Ichneumonoidea</taxon>
        <taxon>Braconidae</taxon>
        <taxon>Microgastrinae</taxon>
        <taxon>Cotesia</taxon>
    </lineage>
</organism>
<keyword evidence="2" id="KW-1185">Reference proteome</keyword>
<proteinExistence type="predicted"/>
<evidence type="ECO:0000313" key="1">
    <source>
        <dbReference type="EMBL" id="KAH0534360.1"/>
    </source>
</evidence>
<dbReference type="Proteomes" id="UP000826195">
    <property type="component" value="Unassembled WGS sequence"/>
</dbReference>
<gene>
    <name evidence="1" type="ORF">KQX54_003362</name>
</gene>
<dbReference type="EMBL" id="JAHXZJ010002982">
    <property type="protein sequence ID" value="KAH0534360.1"/>
    <property type="molecule type" value="Genomic_DNA"/>
</dbReference>
<protein>
    <submittedName>
        <fullName evidence="1">Uncharacterized protein</fullName>
    </submittedName>
</protein>
<reference evidence="1 2" key="1">
    <citation type="journal article" date="2021" name="J. Hered.">
        <title>A chromosome-level genome assembly of the parasitoid wasp, Cotesia glomerata (Hymenoptera: Braconidae).</title>
        <authorList>
            <person name="Pinto B.J."/>
            <person name="Weis J.J."/>
            <person name="Gamble T."/>
            <person name="Ode P.J."/>
            <person name="Paul R."/>
            <person name="Zaspel J.M."/>
        </authorList>
    </citation>
    <scope>NUCLEOTIDE SEQUENCE [LARGE SCALE GENOMIC DNA]</scope>
    <source>
        <strain evidence="1">CgM1</strain>
    </source>
</reference>
<comment type="caution">
    <text evidence="1">The sequence shown here is derived from an EMBL/GenBank/DDBJ whole genome shotgun (WGS) entry which is preliminary data.</text>
</comment>
<dbReference type="AlphaFoldDB" id="A0AAV7HQL4"/>
<sequence>MSTIYFALIDFHEYFLPTGACVIKEWSVTRIRPDQPIDSQHHVTKPICPWYQLNKVYQDHYNKKYKEYGVEWSVGTISLDETRQYLADFLSKAAMVYTRTIEKVNILTKFLDVQLKIRPVNINPDLCPKVQAKMSYVIIGFQDYILPNDEYAFKEVTIFKFDDIFDDIEEFDIKSPWDRNLSVESTLTTFVVRPEIDWLYLPNNFKKYYKELEENHGNEWDSGIMGSNFARR</sequence>